<dbReference type="SMART" id="SM01126">
    <property type="entry name" value="DDE_Tnp_IS1595"/>
    <property type="match status" value="1"/>
</dbReference>
<accession>A0A6P7GJ91</accession>
<dbReference type="InParanoid" id="A0A6P7GJ91"/>
<dbReference type="RefSeq" id="XP_028145278.1">
    <property type="nucleotide sequence ID" value="XM_028289477.1"/>
</dbReference>
<organism evidence="2">
    <name type="scientific">Diabrotica virgifera virgifera</name>
    <name type="common">western corn rootworm</name>
    <dbReference type="NCBI Taxonomy" id="50390"/>
    <lineage>
        <taxon>Eukaryota</taxon>
        <taxon>Metazoa</taxon>
        <taxon>Ecdysozoa</taxon>
        <taxon>Arthropoda</taxon>
        <taxon>Hexapoda</taxon>
        <taxon>Insecta</taxon>
        <taxon>Pterygota</taxon>
        <taxon>Neoptera</taxon>
        <taxon>Endopterygota</taxon>
        <taxon>Coleoptera</taxon>
        <taxon>Polyphaga</taxon>
        <taxon>Cucujiformia</taxon>
        <taxon>Chrysomeloidea</taxon>
        <taxon>Chrysomelidae</taxon>
        <taxon>Galerucinae</taxon>
        <taxon>Diabroticina</taxon>
        <taxon>Diabroticites</taxon>
        <taxon>Diabrotica</taxon>
    </lineage>
</organism>
<dbReference type="PANTHER" id="PTHR47163">
    <property type="entry name" value="DDE_TNP_IS1595 DOMAIN-CONTAINING PROTEIN"/>
    <property type="match status" value="1"/>
</dbReference>
<dbReference type="InterPro" id="IPR024445">
    <property type="entry name" value="Tnp_ISXO2-like"/>
</dbReference>
<dbReference type="NCBIfam" id="NF033547">
    <property type="entry name" value="transpos_IS1595"/>
    <property type="match status" value="1"/>
</dbReference>
<dbReference type="PANTHER" id="PTHR47163:SF2">
    <property type="entry name" value="SI:DKEY-17M8.2"/>
    <property type="match status" value="1"/>
</dbReference>
<evidence type="ECO:0000259" key="1">
    <source>
        <dbReference type="SMART" id="SM01126"/>
    </source>
</evidence>
<feature type="domain" description="ISXO2-like transposase" evidence="1">
    <location>
        <begin position="86"/>
        <end position="229"/>
    </location>
</feature>
<reference evidence="2" key="1">
    <citation type="submission" date="2025-08" db="UniProtKB">
        <authorList>
            <consortium name="RefSeq"/>
        </authorList>
    </citation>
    <scope>IDENTIFICATION</scope>
    <source>
        <tissue evidence="2">Whole insect</tissue>
    </source>
</reference>
<evidence type="ECO:0000313" key="2">
    <source>
        <dbReference type="RefSeq" id="XP_028145278.1"/>
    </source>
</evidence>
<gene>
    <name evidence="2" type="primary">LOC114338853</name>
</gene>
<protein>
    <submittedName>
        <fullName evidence="2">Uncharacterized protein LOC114338853</fullName>
    </submittedName>
</protein>
<proteinExistence type="predicted"/>
<dbReference type="Pfam" id="PF12762">
    <property type="entry name" value="DDE_Tnp_IS1595"/>
    <property type="match status" value="1"/>
</dbReference>
<sequence>MWKCKQCKTSTSVREGSCFARSHLAISQIMIIIYGFANDFPQKVISKETSLSAPTVIDWCNFCREVCSTYLEQHPVELGEFDEHGELVTVEMDETMFFHRMYHRGRAFGNRQWVFGMIERNSGKLFLTPVQARNEETLLPIVSRTILPGTLIVTDGWGSYRNIGRLDGGVYEHRTVIHQNYFVDPDDDSVHTQTIESVWMRSKKKLRRQCGTSMDLFPSYLQEFMWRERIKDKDPFVEFLLCILEQYLV</sequence>
<name>A0A6P7GJ91_DIAVI</name>
<dbReference type="AlphaFoldDB" id="A0A6P7GJ91"/>
<dbReference type="InterPro" id="IPR053164">
    <property type="entry name" value="IS1016-like_transposase"/>
</dbReference>